<dbReference type="RefSeq" id="WP_110255561.1">
    <property type="nucleotide sequence ID" value="NZ_QJKB01000003.1"/>
</dbReference>
<dbReference type="OrthoDB" id="4704294at2"/>
<dbReference type="InterPro" id="IPR003779">
    <property type="entry name" value="CMD-like"/>
</dbReference>
<keyword evidence="3" id="KW-1185">Reference proteome</keyword>
<gene>
    <name evidence="2" type="ORF">DFR42_103394</name>
</gene>
<reference evidence="2 3" key="1">
    <citation type="submission" date="2018-05" db="EMBL/GenBank/DDBJ databases">
        <title>Genomic Encyclopedia of Type Strains, Phase IV (KMG-IV): sequencing the most valuable type-strain genomes for metagenomic binning, comparative biology and taxonomic classification.</title>
        <authorList>
            <person name="Goeker M."/>
        </authorList>
    </citation>
    <scope>NUCLEOTIDE SEQUENCE [LARGE SCALE GENOMIC DNA]</scope>
    <source>
        <strain evidence="2 3">DSM 19792</strain>
    </source>
</reference>
<name>A0A318J7T2_9BURK</name>
<comment type="caution">
    <text evidence="2">The sequence shown here is derived from an EMBL/GenBank/DDBJ whole genome shotgun (WGS) entry which is preliminary data.</text>
</comment>
<dbReference type="Proteomes" id="UP000247792">
    <property type="component" value="Unassembled WGS sequence"/>
</dbReference>
<evidence type="ECO:0000313" key="2">
    <source>
        <dbReference type="EMBL" id="PXX44125.1"/>
    </source>
</evidence>
<accession>A0A318J7T2</accession>
<evidence type="ECO:0000259" key="1">
    <source>
        <dbReference type="Pfam" id="PF02627"/>
    </source>
</evidence>
<dbReference type="InterPro" id="IPR029032">
    <property type="entry name" value="AhpD-like"/>
</dbReference>
<sequence length="184" mass="20522">MSMTRIAPLEPPYEAEVAEAFQRIMPPGMAPLKLFRTQAHNKRVLQRMFAGNLLDKGSIELRERELIILRTCARCGSEYEWGVHVALFAEKASLSKADIAVTLNPDPDLGSLLAKEILLLKAVDELHDSSGISDALWIALTQYYSAAQMLEIISLTGSYHTVSFITNAARVELESFAPRFAHYQ</sequence>
<dbReference type="GO" id="GO:0051920">
    <property type="term" value="F:peroxiredoxin activity"/>
    <property type="evidence" value="ECO:0007669"/>
    <property type="project" value="InterPro"/>
</dbReference>
<keyword evidence="2" id="KW-0575">Peroxidase</keyword>
<keyword evidence="2" id="KW-0560">Oxidoreductase</keyword>
<organism evidence="2 3">
    <name type="scientific">Undibacterium pigrum</name>
    <dbReference type="NCBI Taxonomy" id="401470"/>
    <lineage>
        <taxon>Bacteria</taxon>
        <taxon>Pseudomonadati</taxon>
        <taxon>Pseudomonadota</taxon>
        <taxon>Betaproteobacteria</taxon>
        <taxon>Burkholderiales</taxon>
        <taxon>Oxalobacteraceae</taxon>
        <taxon>Undibacterium</taxon>
    </lineage>
</organism>
<dbReference type="PANTHER" id="PTHR34846">
    <property type="entry name" value="4-CARBOXYMUCONOLACTONE DECARBOXYLASE FAMILY PROTEIN (AFU_ORTHOLOGUE AFUA_6G11590)"/>
    <property type="match status" value="1"/>
</dbReference>
<dbReference type="PANTHER" id="PTHR34846:SF5">
    <property type="entry name" value="CARBOXYMUCONOLACTONE DECARBOXYLASE-LIKE DOMAIN-CONTAINING PROTEIN"/>
    <property type="match status" value="1"/>
</dbReference>
<dbReference type="AlphaFoldDB" id="A0A318J7T2"/>
<protein>
    <submittedName>
        <fullName evidence="2">Alkylhydroperoxidase family enzyme</fullName>
    </submittedName>
</protein>
<dbReference type="EMBL" id="QJKB01000003">
    <property type="protein sequence ID" value="PXX44125.1"/>
    <property type="molecule type" value="Genomic_DNA"/>
</dbReference>
<feature type="domain" description="Carboxymuconolactone decarboxylase-like" evidence="1">
    <location>
        <begin position="49"/>
        <end position="103"/>
    </location>
</feature>
<dbReference type="Pfam" id="PF02627">
    <property type="entry name" value="CMD"/>
    <property type="match status" value="1"/>
</dbReference>
<proteinExistence type="predicted"/>
<dbReference type="Gene3D" id="1.20.1290.10">
    <property type="entry name" value="AhpD-like"/>
    <property type="match status" value="1"/>
</dbReference>
<dbReference type="SUPFAM" id="SSF69118">
    <property type="entry name" value="AhpD-like"/>
    <property type="match status" value="1"/>
</dbReference>
<evidence type="ECO:0000313" key="3">
    <source>
        <dbReference type="Proteomes" id="UP000247792"/>
    </source>
</evidence>